<gene>
    <name evidence="12" type="ORF">GH714_011537</name>
</gene>
<dbReference type="GO" id="GO:0046872">
    <property type="term" value="F:metal ion binding"/>
    <property type="evidence" value="ECO:0007669"/>
    <property type="project" value="UniProtKB-KW"/>
</dbReference>
<feature type="transmembrane region" description="Helical" evidence="8">
    <location>
        <begin position="855"/>
        <end position="876"/>
    </location>
</feature>
<keyword evidence="4" id="KW-0106">Calcium</keyword>
<dbReference type="InterPro" id="IPR004014">
    <property type="entry name" value="ATPase_P-typ_cation-transptr_N"/>
</dbReference>
<dbReference type="SUPFAM" id="SSF56784">
    <property type="entry name" value="HAD-like"/>
    <property type="match status" value="1"/>
</dbReference>
<dbReference type="GO" id="GO:0005388">
    <property type="term" value="F:P-type calcium transporter activity"/>
    <property type="evidence" value="ECO:0007669"/>
    <property type="project" value="TreeGrafter"/>
</dbReference>
<dbReference type="Proteomes" id="UP000467840">
    <property type="component" value="Chromosome 15"/>
</dbReference>
<dbReference type="GO" id="GO:0000166">
    <property type="term" value="F:nucleotide binding"/>
    <property type="evidence" value="ECO:0007669"/>
    <property type="project" value="InterPro"/>
</dbReference>
<dbReference type="InterPro" id="IPR023298">
    <property type="entry name" value="ATPase_P-typ_TM_dom_sf"/>
</dbReference>
<feature type="domain" description="P-type ATPase A" evidence="9">
    <location>
        <begin position="170"/>
        <end position="243"/>
    </location>
</feature>
<keyword evidence="2 8" id="KW-0812">Transmembrane</keyword>
<dbReference type="Gene3D" id="3.40.50.1000">
    <property type="entry name" value="HAD superfamily/HAD-like"/>
    <property type="match status" value="2"/>
</dbReference>
<feature type="domain" description="Cation-transporting P-type ATPase C-terminal" evidence="10">
    <location>
        <begin position="734"/>
        <end position="887"/>
    </location>
</feature>
<accession>A0A6A6MLZ0</accession>
<protein>
    <recommendedName>
        <fullName evidence="14">Cation-transporting P-type ATPase N-terminal domain-containing protein</fullName>
    </recommendedName>
</protein>
<dbReference type="Pfam" id="PF00690">
    <property type="entry name" value="Cation_ATPase_N"/>
    <property type="match status" value="1"/>
</dbReference>
<evidence type="ECO:0000256" key="8">
    <source>
        <dbReference type="SAM" id="Phobius"/>
    </source>
</evidence>
<evidence type="ECO:0000256" key="2">
    <source>
        <dbReference type="ARBA" id="ARBA00022692"/>
    </source>
</evidence>
<dbReference type="AlphaFoldDB" id="A0A6A6MLZ0"/>
<evidence type="ECO:0000256" key="5">
    <source>
        <dbReference type="ARBA" id="ARBA00022842"/>
    </source>
</evidence>
<comment type="subcellular location">
    <subcellularLocation>
        <location evidence="1">Membrane</location>
    </subcellularLocation>
</comment>
<evidence type="ECO:0000259" key="11">
    <source>
        <dbReference type="Pfam" id="PF00690"/>
    </source>
</evidence>
<evidence type="ECO:0008006" key="14">
    <source>
        <dbReference type="Google" id="ProtNLM"/>
    </source>
</evidence>
<dbReference type="PANTHER" id="PTHR24093">
    <property type="entry name" value="CATION TRANSPORTING ATPASE"/>
    <property type="match status" value="1"/>
</dbReference>
<dbReference type="Gene3D" id="2.70.150.10">
    <property type="entry name" value="Calcium-transporting ATPase, cytoplasmic transduction domain A"/>
    <property type="match status" value="1"/>
</dbReference>
<feature type="transmembrane region" description="Helical" evidence="8">
    <location>
        <begin position="139"/>
        <end position="156"/>
    </location>
</feature>
<evidence type="ECO:0000256" key="7">
    <source>
        <dbReference type="ARBA" id="ARBA00023136"/>
    </source>
</evidence>
<organism evidence="12 13">
    <name type="scientific">Hevea brasiliensis</name>
    <name type="common">Para rubber tree</name>
    <name type="synonym">Siphonia brasiliensis</name>
    <dbReference type="NCBI Taxonomy" id="3981"/>
    <lineage>
        <taxon>Eukaryota</taxon>
        <taxon>Viridiplantae</taxon>
        <taxon>Streptophyta</taxon>
        <taxon>Embryophyta</taxon>
        <taxon>Tracheophyta</taxon>
        <taxon>Spermatophyta</taxon>
        <taxon>Magnoliopsida</taxon>
        <taxon>eudicotyledons</taxon>
        <taxon>Gunneridae</taxon>
        <taxon>Pentapetalae</taxon>
        <taxon>rosids</taxon>
        <taxon>fabids</taxon>
        <taxon>Malpighiales</taxon>
        <taxon>Euphorbiaceae</taxon>
        <taxon>Crotonoideae</taxon>
        <taxon>Micrandreae</taxon>
        <taxon>Hevea</taxon>
    </lineage>
</organism>
<feature type="transmembrane region" description="Helical" evidence="8">
    <location>
        <begin position="709"/>
        <end position="729"/>
    </location>
</feature>
<dbReference type="SUPFAM" id="SSF81660">
    <property type="entry name" value="Metal cation-transporting ATPase, ATP-binding domain N"/>
    <property type="match status" value="1"/>
</dbReference>
<feature type="transmembrane region" description="Helical" evidence="8">
    <location>
        <begin position="741"/>
        <end position="758"/>
    </location>
</feature>
<dbReference type="InterPro" id="IPR006068">
    <property type="entry name" value="ATPase_P-typ_cation-transptr_C"/>
</dbReference>
<evidence type="ECO:0000259" key="9">
    <source>
        <dbReference type="Pfam" id="PF00122"/>
    </source>
</evidence>
<evidence type="ECO:0000313" key="13">
    <source>
        <dbReference type="Proteomes" id="UP000467840"/>
    </source>
</evidence>
<evidence type="ECO:0000256" key="3">
    <source>
        <dbReference type="ARBA" id="ARBA00022723"/>
    </source>
</evidence>
<evidence type="ECO:0000256" key="1">
    <source>
        <dbReference type="ARBA" id="ARBA00004370"/>
    </source>
</evidence>
<dbReference type="InterPro" id="IPR036412">
    <property type="entry name" value="HAD-like_sf"/>
</dbReference>
<proteinExistence type="predicted"/>
<feature type="domain" description="Cation-transporting P-type ATPase N-terminal" evidence="11">
    <location>
        <begin position="50"/>
        <end position="123"/>
    </location>
</feature>
<keyword evidence="3" id="KW-0479">Metal-binding</keyword>
<name>A0A6A6MLZ0_HEVBR</name>
<comment type="caution">
    <text evidence="12">The sequence shown here is derived from an EMBL/GenBank/DDBJ whole genome shotgun (WGS) entry which is preliminary data.</text>
</comment>
<evidence type="ECO:0000259" key="10">
    <source>
        <dbReference type="Pfam" id="PF00689"/>
    </source>
</evidence>
<reference evidence="12 13" key="1">
    <citation type="journal article" date="2020" name="Mol. Plant">
        <title>The Chromosome-Based Rubber Tree Genome Provides New Insights into Spurge Genome Evolution and Rubber Biosynthesis.</title>
        <authorList>
            <person name="Liu J."/>
            <person name="Shi C."/>
            <person name="Shi C.C."/>
            <person name="Li W."/>
            <person name="Zhang Q.J."/>
            <person name="Zhang Y."/>
            <person name="Li K."/>
            <person name="Lu H.F."/>
            <person name="Shi C."/>
            <person name="Zhu S.T."/>
            <person name="Xiao Z.Y."/>
            <person name="Nan H."/>
            <person name="Yue Y."/>
            <person name="Zhu X.G."/>
            <person name="Wu Y."/>
            <person name="Hong X.N."/>
            <person name="Fan G.Y."/>
            <person name="Tong Y."/>
            <person name="Zhang D."/>
            <person name="Mao C.L."/>
            <person name="Liu Y.L."/>
            <person name="Hao S.J."/>
            <person name="Liu W.Q."/>
            <person name="Lv M.Q."/>
            <person name="Zhang H.B."/>
            <person name="Liu Y."/>
            <person name="Hu-Tang G.R."/>
            <person name="Wang J.P."/>
            <person name="Wang J.H."/>
            <person name="Sun Y.H."/>
            <person name="Ni S.B."/>
            <person name="Chen W.B."/>
            <person name="Zhang X.C."/>
            <person name="Jiao Y.N."/>
            <person name="Eichler E.E."/>
            <person name="Li G.H."/>
            <person name="Liu X."/>
            <person name="Gao L.Z."/>
        </authorList>
    </citation>
    <scope>NUCLEOTIDE SEQUENCE [LARGE SCALE GENOMIC DNA]</scope>
    <source>
        <strain evidence="13">cv. GT1</strain>
        <tissue evidence="12">Leaf</tissue>
    </source>
</reference>
<feature type="transmembrane region" description="Helical" evidence="8">
    <location>
        <begin position="888"/>
        <end position="907"/>
    </location>
</feature>
<evidence type="ECO:0000256" key="4">
    <source>
        <dbReference type="ARBA" id="ARBA00022837"/>
    </source>
</evidence>
<dbReference type="SUPFAM" id="SSF81653">
    <property type="entry name" value="Calcium ATPase, transduction domain A"/>
    <property type="match status" value="1"/>
</dbReference>
<dbReference type="InterPro" id="IPR023214">
    <property type="entry name" value="HAD_sf"/>
</dbReference>
<dbReference type="Pfam" id="PF00689">
    <property type="entry name" value="Cation_ATPase_C"/>
    <property type="match status" value="1"/>
</dbReference>
<dbReference type="PANTHER" id="PTHR24093:SF432">
    <property type="entry name" value="CALCIUM-TRANSPORTING ATPASE 12, PLASMA MEMBRANE-TYPE-LIKE"/>
    <property type="match status" value="1"/>
</dbReference>
<dbReference type="InterPro" id="IPR059000">
    <property type="entry name" value="ATPase_P-type_domA"/>
</dbReference>
<dbReference type="InterPro" id="IPR008250">
    <property type="entry name" value="ATPase_P-typ_transduc_dom_A_sf"/>
</dbReference>
<keyword evidence="6 8" id="KW-1133">Transmembrane helix</keyword>
<feature type="transmembrane region" description="Helical" evidence="8">
    <location>
        <begin position="817"/>
        <end position="835"/>
    </location>
</feature>
<evidence type="ECO:0000313" key="12">
    <source>
        <dbReference type="EMBL" id="KAF2313535.1"/>
    </source>
</evidence>
<dbReference type="PRINTS" id="PR00119">
    <property type="entry name" value="CATATPASE"/>
</dbReference>
<dbReference type="SUPFAM" id="SSF81665">
    <property type="entry name" value="Calcium ATPase, transmembrane domain M"/>
    <property type="match status" value="1"/>
</dbReference>
<keyword evidence="7 8" id="KW-0472">Membrane</keyword>
<feature type="transmembrane region" description="Helical" evidence="8">
    <location>
        <begin position="789"/>
        <end position="805"/>
    </location>
</feature>
<sequence length="913" mass="100823">MEMVQHHSGGDLEEGIHYRGHGDAKDFAIDQESLVSLLEFDGFSHSQFQRIEEIAAALETSVSTGITGDPEDLNRRRDYFGSNHEDGLLDVAPTDTRKSLSRRTLECFKDPNVIMLLCSSALSLILGILKYGVKKGWCDGFIILIEAFITVLVKIYKERYLKVSINRQSLEETVHVMRDGSLQQVPISQVVVGDVLSLKTGDRVPADGLFISGSSSLKLNNAGSESFDMDSSRFQAIFAGATVLLCYLIRRSLTSSNNDDDKGLNNHGMNSTMDELMSQVTTLINRHAGIFSRFLAVTSVLLMAIREGLNLGVFICLSYSRRTLELECRVMVRDLVACAAVGLASTICTGETGDLSLKKMNVAELWIGGEMVSDAATIVSQEVLDVLHDGVGLNVYGPVEDAQICWVRLALGVDVGKLKQDSTVVETEAFDLDRACSCTSLTKKKEMTMGKSIVHKHLNGVPDDVLPFCRYYCEVNGTVKLIDEDQRAVFDSICQHIAADSTHCLAFAYQQVVVSEGEEQQLEDKKEISEFACYDGFILLGIVGFKNPYPLEMKEAVQACRDAGIGIKLVLNEDRNIGRFIAVNSGIISRGDLQKAVVEAAEFRSLSDEERERLIDHIQVMVNSTPVDKLLLAQCLRKKFDAVMVIGDNSMDFPSLKEADIGLLLGSVSENAICNENSDDEIVVMDRSFATVASILRRGRHAYSNMQKFVQLHLTAMIAAVAVNFVAGIPSGESLFSPLQVSWVSLIIVDTLGALALATDQPNQISSLPMPVIHGAGSALITRIMWKNIVFQVIYQVIIFIVLHFKGSEIFHVEHAVADAMIFNSYALCQIFVLLNAREIEKTNVLENLYKNSRFFLAVLAMVLLQFTFTEIFTYFSPAAKLGLQNGWSVLPYHLYPCLLVLSLSLYRSLGNH</sequence>
<dbReference type="GO" id="GO:0005886">
    <property type="term" value="C:plasma membrane"/>
    <property type="evidence" value="ECO:0007669"/>
    <property type="project" value="TreeGrafter"/>
</dbReference>
<dbReference type="Gene3D" id="3.40.1110.10">
    <property type="entry name" value="Calcium-transporting ATPase, cytoplasmic domain N"/>
    <property type="match status" value="2"/>
</dbReference>
<feature type="transmembrane region" description="Helical" evidence="8">
    <location>
        <begin position="113"/>
        <end position="133"/>
    </location>
</feature>
<dbReference type="Gene3D" id="1.20.1110.10">
    <property type="entry name" value="Calcium-transporting ATPase, transmembrane domain"/>
    <property type="match status" value="3"/>
</dbReference>
<dbReference type="Pfam" id="PF00122">
    <property type="entry name" value="E1-E2_ATPase"/>
    <property type="match status" value="1"/>
</dbReference>
<keyword evidence="5" id="KW-0460">Magnesium</keyword>
<dbReference type="InterPro" id="IPR023299">
    <property type="entry name" value="ATPase_P-typ_cyto_dom_N"/>
</dbReference>
<evidence type="ECO:0000256" key="6">
    <source>
        <dbReference type="ARBA" id="ARBA00022989"/>
    </source>
</evidence>
<dbReference type="Pfam" id="PF13246">
    <property type="entry name" value="Cation_ATPase"/>
    <property type="match status" value="1"/>
</dbReference>
<keyword evidence="13" id="KW-1185">Reference proteome</keyword>
<dbReference type="EMBL" id="JAAGAX010000005">
    <property type="protein sequence ID" value="KAF2313535.1"/>
    <property type="molecule type" value="Genomic_DNA"/>
</dbReference>